<evidence type="ECO:0000256" key="5">
    <source>
        <dbReference type="ARBA" id="ARBA00022989"/>
    </source>
</evidence>
<evidence type="ECO:0000256" key="1">
    <source>
        <dbReference type="ARBA" id="ARBA00004533"/>
    </source>
</evidence>
<organism evidence="9 10">
    <name type="scientific">Granulosicoccus antarcticus IMCC3135</name>
    <dbReference type="NCBI Taxonomy" id="1192854"/>
    <lineage>
        <taxon>Bacteria</taxon>
        <taxon>Pseudomonadati</taxon>
        <taxon>Pseudomonadota</taxon>
        <taxon>Gammaproteobacteria</taxon>
        <taxon>Chromatiales</taxon>
        <taxon>Granulosicoccaceae</taxon>
        <taxon>Granulosicoccus</taxon>
    </lineage>
</organism>
<name>A0A2Z2NQ86_9GAMM</name>
<keyword evidence="6 7" id="KW-0472">Membrane</keyword>
<evidence type="ECO:0000313" key="9">
    <source>
        <dbReference type="EMBL" id="ASJ73542.1"/>
    </source>
</evidence>
<dbReference type="PANTHER" id="PTHR30462:SF2">
    <property type="entry name" value="INTERMEMBRANE TRANSPORT PROTEIN PQIB"/>
    <property type="match status" value="1"/>
</dbReference>
<dbReference type="PANTHER" id="PTHR30462">
    <property type="entry name" value="INTERMEMBRANE TRANSPORT PROTEIN PQIB-RELATED"/>
    <property type="match status" value="1"/>
</dbReference>
<keyword evidence="3" id="KW-0997">Cell inner membrane</keyword>
<evidence type="ECO:0000259" key="8">
    <source>
        <dbReference type="Pfam" id="PF02470"/>
    </source>
</evidence>
<comment type="subcellular location">
    <subcellularLocation>
        <location evidence="1">Cell inner membrane</location>
    </subcellularLocation>
</comment>
<dbReference type="GO" id="GO:0005886">
    <property type="term" value="C:plasma membrane"/>
    <property type="evidence" value="ECO:0007669"/>
    <property type="project" value="UniProtKB-SubCell"/>
</dbReference>
<accession>A0A2Z2NQ86</accession>
<keyword evidence="4 7" id="KW-0812">Transmembrane</keyword>
<keyword evidence="5 7" id="KW-1133">Transmembrane helix</keyword>
<evidence type="ECO:0000313" key="10">
    <source>
        <dbReference type="Proteomes" id="UP000250079"/>
    </source>
</evidence>
<gene>
    <name evidence="9" type="primary">pqiB_2</name>
    <name evidence="9" type="ORF">IMCC3135_17300</name>
</gene>
<proteinExistence type="predicted"/>
<evidence type="ECO:0000256" key="2">
    <source>
        <dbReference type="ARBA" id="ARBA00022475"/>
    </source>
</evidence>
<feature type="transmembrane region" description="Helical" evidence="7">
    <location>
        <begin position="16"/>
        <end position="35"/>
    </location>
</feature>
<dbReference type="InterPro" id="IPR051800">
    <property type="entry name" value="PqiA-PqiB_transport"/>
</dbReference>
<evidence type="ECO:0000256" key="6">
    <source>
        <dbReference type="ARBA" id="ARBA00023136"/>
    </source>
</evidence>
<feature type="domain" description="Mce/MlaD" evidence="8">
    <location>
        <begin position="290"/>
        <end position="393"/>
    </location>
</feature>
<dbReference type="Pfam" id="PF02470">
    <property type="entry name" value="MlaD"/>
    <property type="match status" value="3"/>
</dbReference>
<feature type="domain" description="Mce/MlaD" evidence="8">
    <location>
        <begin position="157"/>
        <end position="217"/>
    </location>
</feature>
<dbReference type="Proteomes" id="UP000250079">
    <property type="component" value="Chromosome"/>
</dbReference>
<dbReference type="InterPro" id="IPR003399">
    <property type="entry name" value="Mce/MlaD"/>
</dbReference>
<feature type="domain" description="Mce/MlaD" evidence="8">
    <location>
        <begin position="42"/>
        <end position="132"/>
    </location>
</feature>
<reference evidence="9 10" key="1">
    <citation type="submission" date="2016-12" db="EMBL/GenBank/DDBJ databases">
        <authorList>
            <person name="Song W.-J."/>
            <person name="Kurnit D.M."/>
        </authorList>
    </citation>
    <scope>NUCLEOTIDE SEQUENCE [LARGE SCALE GENOMIC DNA]</scope>
    <source>
        <strain evidence="9 10">IMCC3135</strain>
    </source>
</reference>
<dbReference type="KEGG" id="gai:IMCC3135_17300"/>
<dbReference type="EMBL" id="CP018632">
    <property type="protein sequence ID" value="ASJ73542.1"/>
    <property type="molecule type" value="Genomic_DNA"/>
</dbReference>
<keyword evidence="2" id="KW-1003">Cell membrane</keyword>
<dbReference type="AlphaFoldDB" id="A0A2Z2NQ86"/>
<dbReference type="OrthoDB" id="9806984at2"/>
<keyword evidence="10" id="KW-1185">Reference proteome</keyword>
<sequence length="527" mass="57880">MDNNSHKAIVSKRKRISAVWLIPIFALLVGAWFVYTEYQQQGSEVVLHFQSAEGIVVGKTKIRHLSIDVGEVTDVALNESLDAVEVRARMKRNVMPLLQEDTRFWVVRPRVGASGISGLGTLLSGAYISFNRGVGNTPTRTFIGEEEPPVSPASAPGVRVRLRSENGSDMNIGQPVLYKNYRVGQIESVNFDHESEQLIAQLFIEAPYHTLLNSQSRFWNTSGVRIKSRASGFEVETGSLESMLVGGVSFDIPEGSEQGESISDNALFELYPDRESIDQNPYVYALDLIMMYTGSLRGLQIDASVEFRGLQIGNVTEFGFEIFDQKQMAEPSAGEQIAVPIRLRIEPARLIGEDTQENIDRALQGITDSVHRGMRATLRQGNLVTGAQYISFEALAGVGEAQLEQIGDALVIPSQASGIDLLTNKVGKTLDKLNEMPVDAVIAELVETMDSAQQTLRRADTVLADVSADSALYGSMQDSLDQLRTTLIAVDQLASSLKEKPSQLIFTSPKTADRIPRGAVKREGFER</sequence>
<evidence type="ECO:0000256" key="7">
    <source>
        <dbReference type="SAM" id="Phobius"/>
    </source>
</evidence>
<evidence type="ECO:0000256" key="4">
    <source>
        <dbReference type="ARBA" id="ARBA00022692"/>
    </source>
</evidence>
<protein>
    <submittedName>
        <fullName evidence="9">Paraquat-inducible protein B</fullName>
    </submittedName>
</protein>
<evidence type="ECO:0000256" key="3">
    <source>
        <dbReference type="ARBA" id="ARBA00022519"/>
    </source>
</evidence>